<dbReference type="AlphaFoldDB" id="A0A380N202"/>
<dbReference type="OrthoDB" id="9810601at2"/>
<sequence>MDLQGLNIFDLGLGGIVLISAIIGIARGLLREMLSLVAWVAALWAAFTFAEMVSQQFVQQVISDKHIAYIASFGSVFLLALFLIGLLNLLITSLFKATGLGGFDRLLGMLFGLARGAIIGAVLIFFARLYPGIEKLPSWQQSQLVPGFSNLANWGIKRIPEHVRAYADSWMNPNEVVILPAQTPNTERQNHPATIELSSLNAVENSQAARPQLSAEQARQQSAQSNALSNIAGPEAENAGLRLESLQDQNYEGEIEAVPEEAESGIAPLQLESLQP</sequence>
<reference evidence="7 8" key="1">
    <citation type="submission" date="2018-06" db="EMBL/GenBank/DDBJ databases">
        <authorList>
            <consortium name="Pathogen Informatics"/>
            <person name="Doyle S."/>
        </authorList>
    </citation>
    <scope>NUCLEOTIDE SEQUENCE [LARGE SCALE GENOMIC DNA]</scope>
    <source>
        <strain evidence="7 8">NCTC10717</strain>
    </source>
</reference>
<organism evidence="7 8">
    <name type="scientific">Suttonella indologenes</name>
    <dbReference type="NCBI Taxonomy" id="13276"/>
    <lineage>
        <taxon>Bacteria</taxon>
        <taxon>Pseudomonadati</taxon>
        <taxon>Pseudomonadota</taxon>
        <taxon>Gammaproteobacteria</taxon>
        <taxon>Cardiobacteriales</taxon>
        <taxon>Cardiobacteriaceae</taxon>
        <taxon>Suttonella</taxon>
    </lineage>
</organism>
<dbReference type="RefSeq" id="WP_115218843.1">
    <property type="nucleotide sequence ID" value="NZ_UHIA01000004.1"/>
</dbReference>
<feature type="compositionally biased region" description="Low complexity" evidence="5">
    <location>
        <begin position="212"/>
        <end position="232"/>
    </location>
</feature>
<keyword evidence="4 6" id="KW-0472">Membrane</keyword>
<feature type="transmembrane region" description="Helical" evidence="6">
    <location>
        <begin position="36"/>
        <end position="54"/>
    </location>
</feature>
<name>A0A380N202_9GAMM</name>
<dbReference type="InterPro" id="IPR052719">
    <property type="entry name" value="CvpA-like"/>
</dbReference>
<evidence type="ECO:0000256" key="1">
    <source>
        <dbReference type="ARBA" id="ARBA00004141"/>
    </source>
</evidence>
<keyword evidence="2 6" id="KW-0812">Transmembrane</keyword>
<feature type="compositionally biased region" description="Acidic residues" evidence="5">
    <location>
        <begin position="251"/>
        <end position="263"/>
    </location>
</feature>
<proteinExistence type="predicted"/>
<dbReference type="EMBL" id="UHIA01000004">
    <property type="protein sequence ID" value="SUO97941.1"/>
    <property type="molecule type" value="Genomic_DNA"/>
</dbReference>
<dbReference type="Pfam" id="PF02674">
    <property type="entry name" value="Colicin_V"/>
    <property type="match status" value="1"/>
</dbReference>
<evidence type="ECO:0000256" key="3">
    <source>
        <dbReference type="ARBA" id="ARBA00022989"/>
    </source>
</evidence>
<dbReference type="InterPro" id="IPR003825">
    <property type="entry name" value="Colicin-V_CvpA"/>
</dbReference>
<feature type="transmembrane region" description="Helical" evidence="6">
    <location>
        <begin position="107"/>
        <end position="130"/>
    </location>
</feature>
<keyword evidence="3 6" id="KW-1133">Transmembrane helix</keyword>
<evidence type="ECO:0000256" key="4">
    <source>
        <dbReference type="ARBA" id="ARBA00023136"/>
    </source>
</evidence>
<comment type="subcellular location">
    <subcellularLocation>
        <location evidence="1">Membrane</location>
        <topology evidence="1">Multi-pass membrane protein</topology>
    </subcellularLocation>
</comment>
<gene>
    <name evidence="7" type="primary">cvpA</name>
    <name evidence="7" type="ORF">NCTC10717_01697</name>
</gene>
<evidence type="ECO:0000256" key="6">
    <source>
        <dbReference type="SAM" id="Phobius"/>
    </source>
</evidence>
<keyword evidence="8" id="KW-1185">Reference proteome</keyword>
<dbReference type="PANTHER" id="PTHR36926:SF1">
    <property type="entry name" value="COLICIN V PRODUCTION PROTEIN"/>
    <property type="match status" value="1"/>
</dbReference>
<dbReference type="GO" id="GO:0016020">
    <property type="term" value="C:membrane"/>
    <property type="evidence" value="ECO:0007669"/>
    <property type="project" value="UniProtKB-SubCell"/>
</dbReference>
<dbReference type="GO" id="GO:0009403">
    <property type="term" value="P:toxin biosynthetic process"/>
    <property type="evidence" value="ECO:0007669"/>
    <property type="project" value="InterPro"/>
</dbReference>
<evidence type="ECO:0000256" key="5">
    <source>
        <dbReference type="SAM" id="MobiDB-lite"/>
    </source>
</evidence>
<feature type="transmembrane region" description="Helical" evidence="6">
    <location>
        <begin position="66"/>
        <end position="95"/>
    </location>
</feature>
<feature type="transmembrane region" description="Helical" evidence="6">
    <location>
        <begin position="12"/>
        <end position="30"/>
    </location>
</feature>
<evidence type="ECO:0000313" key="7">
    <source>
        <dbReference type="EMBL" id="SUO97941.1"/>
    </source>
</evidence>
<accession>A0A380N202</accession>
<protein>
    <submittedName>
        <fullName evidence="7">Pur regulon 18 kDa protein</fullName>
    </submittedName>
</protein>
<dbReference type="Proteomes" id="UP000254575">
    <property type="component" value="Unassembled WGS sequence"/>
</dbReference>
<feature type="region of interest" description="Disordered" evidence="5">
    <location>
        <begin position="206"/>
        <end position="276"/>
    </location>
</feature>
<evidence type="ECO:0000256" key="2">
    <source>
        <dbReference type="ARBA" id="ARBA00022692"/>
    </source>
</evidence>
<dbReference type="PANTHER" id="PTHR36926">
    <property type="entry name" value="COLICIN V PRODUCTION PROTEIN"/>
    <property type="match status" value="1"/>
</dbReference>
<evidence type="ECO:0000313" key="8">
    <source>
        <dbReference type="Proteomes" id="UP000254575"/>
    </source>
</evidence>